<dbReference type="AlphaFoldDB" id="A0A812CQL3"/>
<accession>A0A812CQL3</accession>
<evidence type="ECO:0000256" key="5">
    <source>
        <dbReference type="ARBA" id="ARBA00022776"/>
    </source>
</evidence>
<proteinExistence type="inferred from homology"/>
<keyword evidence="3" id="KW-0158">Chromosome</keyword>
<dbReference type="InterPro" id="IPR025977">
    <property type="entry name" value="Cnd3_C"/>
</dbReference>
<dbReference type="PANTHER" id="PTHR14418">
    <property type="entry name" value="CONDENSIN COMPLEX SUBUNIT 3-RELATED"/>
    <property type="match status" value="1"/>
</dbReference>
<dbReference type="GO" id="GO:0051301">
    <property type="term" value="P:cell division"/>
    <property type="evidence" value="ECO:0007669"/>
    <property type="project" value="UniProtKB-KW"/>
</dbReference>
<comment type="subcellular location">
    <subcellularLocation>
        <location evidence="1">Chromosome</location>
    </subcellularLocation>
</comment>
<dbReference type="InterPro" id="IPR011989">
    <property type="entry name" value="ARM-like"/>
</dbReference>
<evidence type="ECO:0000256" key="1">
    <source>
        <dbReference type="ARBA" id="ARBA00004286"/>
    </source>
</evidence>
<comment type="caution">
    <text evidence="9">The sequence shown here is derived from an EMBL/GenBank/DDBJ whole genome shotgun (WGS) entry which is preliminary data.</text>
</comment>
<comment type="similarity">
    <text evidence="2">Belongs to the CND3 (condensin subunit 3) family.</text>
</comment>
<dbReference type="InterPro" id="IPR016024">
    <property type="entry name" value="ARM-type_fold"/>
</dbReference>
<protein>
    <submittedName>
        <fullName evidence="9">YCG1</fullName>
    </submittedName>
</protein>
<evidence type="ECO:0000256" key="6">
    <source>
        <dbReference type="ARBA" id="ARBA00023067"/>
    </source>
</evidence>
<name>A0A812CQL3_ACAPH</name>
<dbReference type="GO" id="GO:0000796">
    <property type="term" value="C:condensin complex"/>
    <property type="evidence" value="ECO:0007669"/>
    <property type="project" value="InterPro"/>
</dbReference>
<dbReference type="OrthoDB" id="27187at2759"/>
<evidence type="ECO:0000256" key="3">
    <source>
        <dbReference type="ARBA" id="ARBA00022454"/>
    </source>
</evidence>
<organism evidence="9 10">
    <name type="scientific">Acanthosepion pharaonis</name>
    <name type="common">Pharaoh cuttlefish</name>
    <name type="synonym">Sepia pharaonis</name>
    <dbReference type="NCBI Taxonomy" id="158019"/>
    <lineage>
        <taxon>Eukaryota</taxon>
        <taxon>Metazoa</taxon>
        <taxon>Spiralia</taxon>
        <taxon>Lophotrochozoa</taxon>
        <taxon>Mollusca</taxon>
        <taxon>Cephalopoda</taxon>
        <taxon>Coleoidea</taxon>
        <taxon>Decapodiformes</taxon>
        <taxon>Sepiida</taxon>
        <taxon>Sepiina</taxon>
        <taxon>Sepiidae</taxon>
        <taxon>Acanthosepion</taxon>
    </lineage>
</organism>
<evidence type="ECO:0000313" key="10">
    <source>
        <dbReference type="Proteomes" id="UP000597762"/>
    </source>
</evidence>
<evidence type="ECO:0000256" key="2">
    <source>
        <dbReference type="ARBA" id="ARBA00006533"/>
    </source>
</evidence>
<dbReference type="GO" id="GO:0000793">
    <property type="term" value="C:condensed chromosome"/>
    <property type="evidence" value="ECO:0007669"/>
    <property type="project" value="TreeGrafter"/>
</dbReference>
<evidence type="ECO:0000256" key="7">
    <source>
        <dbReference type="ARBA" id="ARBA00023306"/>
    </source>
</evidence>
<keyword evidence="10" id="KW-1185">Reference proteome</keyword>
<dbReference type="Pfam" id="PF12719">
    <property type="entry name" value="Cnd3"/>
    <property type="match status" value="1"/>
</dbReference>
<dbReference type="GO" id="GO:0007076">
    <property type="term" value="P:mitotic chromosome condensation"/>
    <property type="evidence" value="ECO:0007669"/>
    <property type="project" value="InterPro"/>
</dbReference>
<dbReference type="SUPFAM" id="SSF48371">
    <property type="entry name" value="ARM repeat"/>
    <property type="match status" value="1"/>
</dbReference>
<gene>
    <name evidence="9" type="ORF">SPHA_38865</name>
</gene>
<evidence type="ECO:0000313" key="9">
    <source>
        <dbReference type="EMBL" id="CAE1274420.1"/>
    </source>
</evidence>
<keyword evidence="5" id="KW-0498">Mitosis</keyword>
<evidence type="ECO:0000256" key="4">
    <source>
        <dbReference type="ARBA" id="ARBA00022618"/>
    </source>
</evidence>
<dbReference type="Proteomes" id="UP000597762">
    <property type="component" value="Unassembled WGS sequence"/>
</dbReference>
<sequence>MTAVVETNPMESMKSVLTQCQHSTQGHGKLLKEMEKVYDNMQFDDFWSDLQHLMKFPMVKFEREPVVERTITFLANAIVYFSKKENKVETGSKPEKKEGEEEEEEEEEVLDFTQCLLLNKVFDFILASHDCSSRAIRYRCCQLVTKLLTGIGDALLDDSVWSRLSAAMLMRIKDTIPVVREQAVLALARLQDPIDEECLVTAAYLFHLAHDSYAGVRRAILVSLAPSAVSFQAILDRTKDINETVRSQAFNVISEKVNIRALSVAQRLELAQNGLEDKSVAVKKICTNRLFQTWLRACDGDLLELLRSVDVVTSLETCEGMIASLYLQFPVDELDDAETLLKCLSIIGETLTLKKLSLKAPTIEMLLENIILPCIPNEFNEVRNQALKCLSLCCLNSKDTALQYLNIFLQACHIEMEVDEVKVTALKAIFDILLVFGLELFESTSSSSESMSESQNNNSQGSMYQFNQSCSSVLSESKLDTQNLEESTLADESTKGNSGSKLMLALLCKHLDSEVCEIRTVAAEGLAKLLLSGRIVASKVLTRLILLWFNPVSEDDHHLRCCLGTFLPVFASESMVNQELLADSFLPVVKILSNAPASSPLSKVNISNVCDLLIELTRPQILNFTFQKPENPNHERIATQICNEILSNPNSFIVRSLGRVLNYLDLPKDNETNLKDLQTLCTQMMEVSR</sequence>
<dbReference type="InterPro" id="IPR027165">
    <property type="entry name" value="CND3"/>
</dbReference>
<keyword evidence="6" id="KW-0226">DNA condensation</keyword>
<dbReference type="Gene3D" id="1.25.10.10">
    <property type="entry name" value="Leucine-rich Repeat Variant"/>
    <property type="match status" value="1"/>
</dbReference>
<keyword evidence="7" id="KW-0131">Cell cycle</keyword>
<feature type="domain" description="Nuclear condensin complex subunit 3 C-terminal" evidence="8">
    <location>
        <begin position="342"/>
        <end position="666"/>
    </location>
</feature>
<dbReference type="PANTHER" id="PTHR14418:SF5">
    <property type="entry name" value="CONDENSIN COMPLEX SUBUNIT 3"/>
    <property type="match status" value="1"/>
</dbReference>
<dbReference type="EMBL" id="CAHIKZ030001783">
    <property type="protein sequence ID" value="CAE1274420.1"/>
    <property type="molecule type" value="Genomic_DNA"/>
</dbReference>
<evidence type="ECO:0000259" key="8">
    <source>
        <dbReference type="Pfam" id="PF12719"/>
    </source>
</evidence>
<dbReference type="GO" id="GO:0005737">
    <property type="term" value="C:cytoplasm"/>
    <property type="evidence" value="ECO:0007669"/>
    <property type="project" value="TreeGrafter"/>
</dbReference>
<reference evidence="9" key="1">
    <citation type="submission" date="2021-01" db="EMBL/GenBank/DDBJ databases">
        <authorList>
            <person name="Li R."/>
            <person name="Bekaert M."/>
        </authorList>
    </citation>
    <scope>NUCLEOTIDE SEQUENCE</scope>
    <source>
        <strain evidence="9">Farmed</strain>
    </source>
</reference>
<keyword evidence="4" id="KW-0132">Cell division</keyword>